<keyword evidence="12" id="KW-0378">Hydrolase</keyword>
<comment type="catalytic activity">
    <reaction evidence="1">
        <text>10-formyldihydrofolate + 5-amino-1-(5-phospho-beta-D-ribosyl)imidazole-4-carboxamide = 5-formamido-1-(5-phospho-D-ribosyl)imidazole-4-carboxamide + 7,8-dihydrofolate</text>
        <dbReference type="Rhea" id="RHEA:59144"/>
        <dbReference type="ChEBI" id="CHEBI:57451"/>
        <dbReference type="ChEBI" id="CHEBI:57452"/>
        <dbReference type="ChEBI" id="CHEBI:58467"/>
        <dbReference type="ChEBI" id="CHEBI:58475"/>
    </reaction>
    <physiologicalReaction direction="left-to-right" evidence="1">
        <dbReference type="Rhea" id="RHEA:59145"/>
    </physiologicalReaction>
</comment>
<dbReference type="PROSITE" id="PS51855">
    <property type="entry name" value="MGS"/>
    <property type="match status" value="1"/>
</dbReference>
<evidence type="ECO:0000256" key="10">
    <source>
        <dbReference type="ARBA" id="ARBA00022679"/>
    </source>
</evidence>
<comment type="function">
    <text evidence="18">Bifunctional enzyme that catalyzes the last two steps of purine biosynthesis. Acts as a transformylase that incorporates a formyl group to the AMP analog AICAR (5-amino-1-(5-phospho-beta-D-ribosyl)imidazole-4-carboxamide) to produce the intermediate formyl-AICAR (FAICAR). Can use both 10-formyldihydrofolate and 10-formyltetrahydrofolate as the formyl donor in this reaction. Also catalyzes the cyclization of FAICAR to inosine monophosphate (IMP). Promotes insulin receptor/INSR autophosphorylation and is involved in INSR internalization.</text>
</comment>
<comment type="catalytic activity">
    <reaction evidence="17">
        <text>IMP + H2O = 5-formamido-1-(5-phospho-D-ribosyl)imidazole-4-carboxamide</text>
        <dbReference type="Rhea" id="RHEA:18445"/>
        <dbReference type="ChEBI" id="CHEBI:15377"/>
        <dbReference type="ChEBI" id="CHEBI:58053"/>
        <dbReference type="ChEBI" id="CHEBI:58467"/>
        <dbReference type="EC" id="3.5.4.10"/>
    </reaction>
    <physiologicalReaction direction="right-to-left" evidence="17">
        <dbReference type="Rhea" id="RHEA:18447"/>
    </physiologicalReaction>
</comment>
<organism evidence="20">
    <name type="scientific">Timema douglasi</name>
    <name type="common">Walking stick</name>
    <dbReference type="NCBI Taxonomy" id="61478"/>
    <lineage>
        <taxon>Eukaryota</taxon>
        <taxon>Metazoa</taxon>
        <taxon>Ecdysozoa</taxon>
        <taxon>Arthropoda</taxon>
        <taxon>Hexapoda</taxon>
        <taxon>Insecta</taxon>
        <taxon>Pterygota</taxon>
        <taxon>Neoptera</taxon>
        <taxon>Polyneoptera</taxon>
        <taxon>Phasmatodea</taxon>
        <taxon>Timematodea</taxon>
        <taxon>Timematoidea</taxon>
        <taxon>Timematidae</taxon>
        <taxon>Timema</taxon>
    </lineage>
</organism>
<dbReference type="SUPFAM" id="SSF52335">
    <property type="entry name" value="Methylglyoxal synthase-like"/>
    <property type="match status" value="1"/>
</dbReference>
<dbReference type="InterPro" id="IPR016193">
    <property type="entry name" value="Cytidine_deaminase-like"/>
</dbReference>
<evidence type="ECO:0000259" key="19">
    <source>
        <dbReference type="PROSITE" id="PS51855"/>
    </source>
</evidence>
<protein>
    <recommendedName>
        <fullName evidence="8">Bifunctional purine biosynthesis protein ATIC</fullName>
        <ecNumber evidence="6">2.1.2.3</ecNumber>
        <ecNumber evidence="7">3.5.4.10</ecNumber>
    </recommendedName>
    <alternativeName>
        <fullName evidence="14">AICAR transformylase/inosine monophosphate cyclohydrolase</fullName>
    </alternativeName>
</protein>
<keyword evidence="9" id="KW-0963">Cytoplasm</keyword>
<dbReference type="GO" id="GO:0003937">
    <property type="term" value="F:IMP cyclohydrolase activity"/>
    <property type="evidence" value="ECO:0007669"/>
    <property type="project" value="UniProtKB-EC"/>
</dbReference>
<evidence type="ECO:0000256" key="6">
    <source>
        <dbReference type="ARBA" id="ARBA00012253"/>
    </source>
</evidence>
<dbReference type="SUPFAM" id="SSF53927">
    <property type="entry name" value="Cytidine deaminase-like"/>
    <property type="match status" value="1"/>
</dbReference>
<keyword evidence="11" id="KW-0658">Purine biosynthesis</keyword>
<dbReference type="Gene3D" id="1.10.287.440">
    <property type="match status" value="1"/>
</dbReference>
<keyword evidence="10" id="KW-0808">Transferase</keyword>
<dbReference type="Gene3D" id="3.40.140.20">
    <property type="match status" value="2"/>
</dbReference>
<dbReference type="EMBL" id="OA564277">
    <property type="protein sequence ID" value="CAD7193596.1"/>
    <property type="molecule type" value="Genomic_DNA"/>
</dbReference>
<dbReference type="AlphaFoldDB" id="A0A7R8V8I8"/>
<evidence type="ECO:0000256" key="2">
    <source>
        <dbReference type="ARBA" id="ARBA00004514"/>
    </source>
</evidence>
<evidence type="ECO:0000256" key="15">
    <source>
        <dbReference type="ARBA" id="ARBA00046691"/>
    </source>
</evidence>
<dbReference type="Gene3D" id="3.40.50.1380">
    <property type="entry name" value="Methylglyoxal synthase-like domain"/>
    <property type="match status" value="1"/>
</dbReference>
<comment type="pathway">
    <text evidence="3">Purine metabolism; IMP biosynthesis via de novo pathway; IMP from 5-formamido-1-(5-phospho-D-ribosyl)imidazole-4-carboxamide: step 1/1.</text>
</comment>
<dbReference type="GO" id="GO:0006189">
    <property type="term" value="P:'de novo' IMP biosynthetic process"/>
    <property type="evidence" value="ECO:0007669"/>
    <property type="project" value="UniProtKB-UniPathway"/>
</dbReference>
<dbReference type="InterPro" id="IPR024050">
    <property type="entry name" value="AICAR_Tfase_insert_dom_sf"/>
</dbReference>
<name>A0A7R8V8I8_TIMDO</name>
<evidence type="ECO:0000313" key="20">
    <source>
        <dbReference type="EMBL" id="CAD7193596.1"/>
    </source>
</evidence>
<comment type="subunit">
    <text evidence="15">Homodimer. Associates with internalized INSR complexes on Golgi/endosomal membranes. Interacts with INSR; ATIC together with PRKAA2/AMPK2 and HACD3/PTPLAD1 is proposed to be part of a signaling network regulating INSR autophosphorylation and endocytosis.</text>
</comment>
<evidence type="ECO:0000256" key="5">
    <source>
        <dbReference type="ARBA" id="ARBA00007667"/>
    </source>
</evidence>
<dbReference type="EC" id="2.1.2.3" evidence="6"/>
<evidence type="ECO:0000256" key="4">
    <source>
        <dbReference type="ARBA" id="ARBA00004954"/>
    </source>
</evidence>
<dbReference type="PANTHER" id="PTHR11692:SF0">
    <property type="entry name" value="BIFUNCTIONAL PURINE BIOSYNTHESIS PROTEIN ATIC"/>
    <property type="match status" value="1"/>
</dbReference>
<dbReference type="UniPathway" id="UPA00074">
    <property type="reaction ID" value="UER00133"/>
</dbReference>
<dbReference type="PANTHER" id="PTHR11692">
    <property type="entry name" value="BIFUNCTIONAL PURINE BIOSYNTHESIS PROTEIN PURH"/>
    <property type="match status" value="1"/>
</dbReference>
<evidence type="ECO:0000256" key="12">
    <source>
        <dbReference type="ARBA" id="ARBA00022801"/>
    </source>
</evidence>
<dbReference type="GO" id="GO:0005829">
    <property type="term" value="C:cytosol"/>
    <property type="evidence" value="ECO:0007669"/>
    <property type="project" value="UniProtKB-SubCell"/>
</dbReference>
<dbReference type="InterPro" id="IPR036914">
    <property type="entry name" value="MGS-like_dom_sf"/>
</dbReference>
<dbReference type="HAMAP" id="MF_00139">
    <property type="entry name" value="PurH"/>
    <property type="match status" value="1"/>
</dbReference>
<evidence type="ECO:0000256" key="3">
    <source>
        <dbReference type="ARBA" id="ARBA00004844"/>
    </source>
</evidence>
<dbReference type="InterPro" id="IPR024051">
    <property type="entry name" value="AICAR_Tfase_dup_dom_sf"/>
</dbReference>
<dbReference type="SMART" id="SM00851">
    <property type="entry name" value="MGS"/>
    <property type="match status" value="1"/>
</dbReference>
<evidence type="ECO:0000256" key="1">
    <source>
        <dbReference type="ARBA" id="ARBA00000945"/>
    </source>
</evidence>
<gene>
    <name evidence="20" type="ORF">TDIB3V08_LOCUS59</name>
</gene>
<dbReference type="EC" id="3.5.4.10" evidence="7"/>
<dbReference type="CDD" id="cd01421">
    <property type="entry name" value="IMPCH"/>
    <property type="match status" value="1"/>
</dbReference>
<comment type="subcellular location">
    <subcellularLocation>
        <location evidence="2">Cytoplasm</location>
        <location evidence="2">Cytosol</location>
    </subcellularLocation>
</comment>
<evidence type="ECO:0000256" key="8">
    <source>
        <dbReference type="ARBA" id="ARBA00017905"/>
    </source>
</evidence>
<comment type="catalytic activity">
    <reaction evidence="16">
        <text>(6R)-10-formyltetrahydrofolate + 5-amino-1-(5-phospho-beta-D-ribosyl)imidazole-4-carboxamide = 5-formamido-1-(5-phospho-D-ribosyl)imidazole-4-carboxamide + (6S)-5,6,7,8-tetrahydrofolate</text>
        <dbReference type="Rhea" id="RHEA:22192"/>
        <dbReference type="ChEBI" id="CHEBI:57453"/>
        <dbReference type="ChEBI" id="CHEBI:58467"/>
        <dbReference type="ChEBI" id="CHEBI:58475"/>
        <dbReference type="ChEBI" id="CHEBI:195366"/>
        <dbReference type="EC" id="2.1.2.3"/>
    </reaction>
    <physiologicalReaction direction="left-to-right" evidence="16">
        <dbReference type="Rhea" id="RHEA:22193"/>
    </physiologicalReaction>
</comment>
<evidence type="ECO:0000256" key="18">
    <source>
        <dbReference type="ARBA" id="ARBA00053070"/>
    </source>
</evidence>
<evidence type="ECO:0000256" key="16">
    <source>
        <dbReference type="ARBA" id="ARBA00047515"/>
    </source>
</evidence>
<dbReference type="NCBIfam" id="NF005492">
    <property type="entry name" value="PRK07106.1"/>
    <property type="match status" value="1"/>
</dbReference>
<evidence type="ECO:0000256" key="13">
    <source>
        <dbReference type="ARBA" id="ARBA00023268"/>
    </source>
</evidence>
<dbReference type="Pfam" id="PF02142">
    <property type="entry name" value="MGS"/>
    <property type="match status" value="1"/>
</dbReference>
<accession>A0A7R8V8I8</accession>
<dbReference type="FunFam" id="3.40.140.20:FF:000003">
    <property type="entry name" value="Bifunctional purine biosynthesis protein"/>
    <property type="match status" value="1"/>
</dbReference>
<feature type="domain" description="MGS-like" evidence="19">
    <location>
        <begin position="408"/>
        <end position="562"/>
    </location>
</feature>
<sequence length="1008" mass="111808">MYALYLTNSPSYLLRERVKNRSGKTILTVYSTGIKLRSSRSRQSSLLQSDKTTKWSTREDKVLDSQLLDTKKRLGPIDRHELDHVINSQLLDTRKRHGPSDRHEMDHVIDSQPETGRRGEERLAGMVREGDEGWKEIMGWRLESRFKEERACKGQNDNYRDIRYSSVVESLLSLIFHALCRDKFFRGLREQPHSSNILTLSCPMSYYMFRFTGSTVGMGKTAPLVEQDQSDTAPPLDLFLLPAGPSNPDLNAVTRAQNIHFLSSAYDCSKISPENKGKRLLRSCSSASCDRETRDKFTPDLLQQVFDPWTSDEKEQLLSSIRKRLSGVSLFLVSLSQAALEQVQTHHFERVVRPNPWCEEVEGETMRMFSHSFLLAVTRVRTVLGGALRTPRDACFSSRHASLNSFDQHMLTASHETITHNAPLLSVSDKTGLLPLAEKLHSLGLTLVASGGTAKTLREAKLAVKDVAEITGAPELLGGRVKTLHPAVHAGILSRLTVSDQSDLAKMSYEMIRIVVCNLYPFVNTVSKPDVTIADAVENIDIGGVTLLRAAAKNHERVTILCDPSDYAKVVQELESSPNKDTSVTTRQLLALKAFTHTSEYDLAISDYFRKQYSAGVSQLTLRYGMNPHQKPAQIFTTLQELPLKVVNGSPGFINLCDALNGWQLVKELKAALGLPAATSFKHVSPAGAAVGVPLSSEQAKVCQVDDLLEQLTPLATAYARARGADRMSSFGDFVALSDPCDALTARIISREVSDGIIAPGYTPEALQLLKKKKGGGYCVLQIDAGYEPKPIEQKVLFGLTLEQQRNNALIDKNLFTNIVSARKELPESAVRDLIVATIALKYTQSNSVCYARDGQVIGIGAGQQSRIHCTRLAGDKADNWWLRQHPTVINMKFKKGVKRAEISNAIDNFVNGTVGKDMDYDSWAAMYETTPAQFTDQDRKEWTAKLSNVALGSDAFFPFRDNIDRARQSGVGFIASPAGSTNDADVTKACDDHNITLIHTNLRLFHH</sequence>
<evidence type="ECO:0000256" key="9">
    <source>
        <dbReference type="ARBA" id="ARBA00022490"/>
    </source>
</evidence>
<evidence type="ECO:0000256" key="14">
    <source>
        <dbReference type="ARBA" id="ARBA00032307"/>
    </source>
</evidence>
<evidence type="ECO:0000256" key="7">
    <source>
        <dbReference type="ARBA" id="ARBA00012712"/>
    </source>
</evidence>
<comment type="similarity">
    <text evidence="5">Belongs to the PurH family.</text>
</comment>
<reference evidence="20" key="1">
    <citation type="submission" date="2020-11" db="EMBL/GenBank/DDBJ databases">
        <authorList>
            <person name="Tran Van P."/>
        </authorList>
    </citation>
    <scope>NUCLEOTIDE SEQUENCE</scope>
</reference>
<dbReference type="SMART" id="SM00798">
    <property type="entry name" value="AICARFT_IMPCHas"/>
    <property type="match status" value="1"/>
</dbReference>
<proteinExistence type="inferred from homology"/>
<dbReference type="FunFam" id="3.40.50.1380:FF:000003">
    <property type="entry name" value="Bifunctional purine biosynthesis protein"/>
    <property type="match status" value="1"/>
</dbReference>
<dbReference type="Pfam" id="PF01808">
    <property type="entry name" value="AICARFT_IMPCHas"/>
    <property type="match status" value="1"/>
</dbReference>
<evidence type="ECO:0000256" key="17">
    <source>
        <dbReference type="ARBA" id="ARBA00048341"/>
    </source>
</evidence>
<keyword evidence="13" id="KW-0511">Multifunctional enzyme</keyword>
<dbReference type="GO" id="GO:0004643">
    <property type="term" value="F:phosphoribosylaminoimidazolecarboxamide formyltransferase activity"/>
    <property type="evidence" value="ECO:0007669"/>
    <property type="project" value="UniProtKB-EC"/>
</dbReference>
<dbReference type="InterPro" id="IPR002695">
    <property type="entry name" value="PurH-like"/>
</dbReference>
<evidence type="ECO:0000256" key="11">
    <source>
        <dbReference type="ARBA" id="ARBA00022755"/>
    </source>
</evidence>
<dbReference type="FunFam" id="1.10.287.440:FF:000001">
    <property type="entry name" value="Bifunctional purine biosynthesis protein PURH"/>
    <property type="match status" value="1"/>
</dbReference>
<dbReference type="NCBIfam" id="TIGR00355">
    <property type="entry name" value="purH"/>
    <property type="match status" value="1"/>
</dbReference>
<comment type="pathway">
    <text evidence="4">Purine metabolism; IMP biosynthesis via de novo pathway; 5-formamido-1-(5-phospho-D-ribosyl)imidazole-4-carboxamide from 5-amino-1-(5-phospho-D-ribosyl)imidazole-4-carboxamide (10-formyl THF route): step 1/1.</text>
</comment>
<dbReference type="InterPro" id="IPR011607">
    <property type="entry name" value="MGS-like_dom"/>
</dbReference>